<dbReference type="AlphaFoldDB" id="A0A0F9M1R9"/>
<comment type="caution">
    <text evidence="2">The sequence shown here is derived from an EMBL/GenBank/DDBJ whole genome shotgun (WGS) entry which is preliminary data.</text>
</comment>
<reference evidence="2" key="1">
    <citation type="journal article" date="2015" name="Nature">
        <title>Complex archaea that bridge the gap between prokaryotes and eukaryotes.</title>
        <authorList>
            <person name="Spang A."/>
            <person name="Saw J.H."/>
            <person name="Jorgensen S.L."/>
            <person name="Zaremba-Niedzwiedzka K."/>
            <person name="Martijn J."/>
            <person name="Lind A.E."/>
            <person name="van Eijk R."/>
            <person name="Schleper C."/>
            <person name="Guy L."/>
            <person name="Ettema T.J."/>
        </authorList>
    </citation>
    <scope>NUCLEOTIDE SEQUENCE</scope>
</reference>
<evidence type="ECO:0000256" key="1">
    <source>
        <dbReference type="SAM" id="MobiDB-lite"/>
    </source>
</evidence>
<feature type="compositionally biased region" description="Basic residues" evidence="1">
    <location>
        <begin position="39"/>
        <end position="49"/>
    </location>
</feature>
<protein>
    <submittedName>
        <fullName evidence="2">Uncharacterized protein</fullName>
    </submittedName>
</protein>
<name>A0A0F9M1R9_9ZZZZ</name>
<dbReference type="EMBL" id="LAZR01005276">
    <property type="protein sequence ID" value="KKN01310.1"/>
    <property type="molecule type" value="Genomic_DNA"/>
</dbReference>
<proteinExistence type="predicted"/>
<sequence>MAGNKKSKGTGKKGGTGRRDKTFPSSDGKGSKGNTHTPGGKKKGKKKKK</sequence>
<organism evidence="2">
    <name type="scientific">marine sediment metagenome</name>
    <dbReference type="NCBI Taxonomy" id="412755"/>
    <lineage>
        <taxon>unclassified sequences</taxon>
        <taxon>metagenomes</taxon>
        <taxon>ecological metagenomes</taxon>
    </lineage>
</organism>
<accession>A0A0F9M1R9</accession>
<feature type="region of interest" description="Disordered" evidence="1">
    <location>
        <begin position="1"/>
        <end position="49"/>
    </location>
</feature>
<feature type="compositionally biased region" description="Basic residues" evidence="1">
    <location>
        <begin position="1"/>
        <end position="11"/>
    </location>
</feature>
<evidence type="ECO:0000313" key="2">
    <source>
        <dbReference type="EMBL" id="KKN01310.1"/>
    </source>
</evidence>
<gene>
    <name evidence="2" type="ORF">LCGC14_1129010</name>
</gene>